<dbReference type="AlphaFoldDB" id="A0AAV6UBZ8"/>
<sequence length="160" mass="17667">MASINELDDDCNKSLTLSVSDINDSLETVSPVPPTDTAESSSSSQERLLLLNGTFFKYLPEECTAHWITNDLSRVSVALACQRFRGVHSFDRLSDIIQEINGEFDLNTNKIVALVTDNGSNFVKAFKMFGVKLTNINIENEVMPDSQPTEASSESDVEEV</sequence>
<reference evidence="1 2" key="1">
    <citation type="journal article" date="2022" name="Nat. Ecol. Evol.">
        <title>A masculinizing supergene underlies an exaggerated male reproductive morph in a spider.</title>
        <authorList>
            <person name="Hendrickx F."/>
            <person name="De Corte Z."/>
            <person name="Sonet G."/>
            <person name="Van Belleghem S.M."/>
            <person name="Kostlbacher S."/>
            <person name="Vangestel C."/>
        </authorList>
    </citation>
    <scope>NUCLEOTIDE SEQUENCE [LARGE SCALE GENOMIC DNA]</scope>
    <source>
        <strain evidence="1">W744_W776</strain>
    </source>
</reference>
<proteinExistence type="predicted"/>
<dbReference type="PANTHER" id="PTHR47501">
    <property type="entry name" value="TRANSPOSASE-RELATED"/>
    <property type="match status" value="1"/>
</dbReference>
<name>A0AAV6UBZ8_9ARAC</name>
<dbReference type="PANTHER" id="PTHR47501:SF5">
    <property type="entry name" value="HAT C-TERMINAL DIMERISATION DOMAIN-CONTAINING PROTEIN"/>
    <property type="match status" value="1"/>
</dbReference>
<dbReference type="EMBL" id="JAFNEN010000539">
    <property type="protein sequence ID" value="KAG8181040.1"/>
    <property type="molecule type" value="Genomic_DNA"/>
</dbReference>
<accession>A0AAV6UBZ8</accession>
<protein>
    <recommendedName>
        <fullName evidence="3">Transposase</fullName>
    </recommendedName>
</protein>
<dbReference type="SUPFAM" id="SSF53098">
    <property type="entry name" value="Ribonuclease H-like"/>
    <property type="match status" value="1"/>
</dbReference>
<evidence type="ECO:0000313" key="1">
    <source>
        <dbReference type="EMBL" id="KAG8181040.1"/>
    </source>
</evidence>
<dbReference type="Proteomes" id="UP000827092">
    <property type="component" value="Unassembled WGS sequence"/>
</dbReference>
<dbReference type="InterPro" id="IPR012337">
    <property type="entry name" value="RNaseH-like_sf"/>
</dbReference>
<evidence type="ECO:0000313" key="2">
    <source>
        <dbReference type="Proteomes" id="UP000827092"/>
    </source>
</evidence>
<organism evidence="1 2">
    <name type="scientific">Oedothorax gibbosus</name>
    <dbReference type="NCBI Taxonomy" id="931172"/>
    <lineage>
        <taxon>Eukaryota</taxon>
        <taxon>Metazoa</taxon>
        <taxon>Ecdysozoa</taxon>
        <taxon>Arthropoda</taxon>
        <taxon>Chelicerata</taxon>
        <taxon>Arachnida</taxon>
        <taxon>Araneae</taxon>
        <taxon>Araneomorphae</taxon>
        <taxon>Entelegynae</taxon>
        <taxon>Araneoidea</taxon>
        <taxon>Linyphiidae</taxon>
        <taxon>Erigoninae</taxon>
        <taxon>Oedothorax</taxon>
    </lineage>
</organism>
<comment type="caution">
    <text evidence="1">The sequence shown here is derived from an EMBL/GenBank/DDBJ whole genome shotgun (WGS) entry which is preliminary data.</text>
</comment>
<keyword evidence="2" id="KW-1185">Reference proteome</keyword>
<gene>
    <name evidence="1" type="ORF">JTE90_024786</name>
</gene>
<evidence type="ECO:0008006" key="3">
    <source>
        <dbReference type="Google" id="ProtNLM"/>
    </source>
</evidence>